<dbReference type="Proteomes" id="UP000760860">
    <property type="component" value="Unassembled WGS sequence"/>
</dbReference>
<gene>
    <name evidence="2" type="ORF">PC129_g25456</name>
</gene>
<dbReference type="Pfam" id="PF23658">
    <property type="entry name" value="PDZ_CPAF_rel"/>
    <property type="match status" value="1"/>
</dbReference>
<name>A0A8T1GS22_9STRA</name>
<feature type="domain" description="CPAF-like PDZ" evidence="1">
    <location>
        <begin position="3"/>
        <end position="119"/>
    </location>
</feature>
<organism evidence="2 3">
    <name type="scientific">Phytophthora cactorum</name>
    <dbReference type="NCBI Taxonomy" id="29920"/>
    <lineage>
        <taxon>Eukaryota</taxon>
        <taxon>Sar</taxon>
        <taxon>Stramenopiles</taxon>
        <taxon>Oomycota</taxon>
        <taxon>Peronosporomycetes</taxon>
        <taxon>Peronosporales</taxon>
        <taxon>Peronosporaceae</taxon>
        <taxon>Phytophthora</taxon>
    </lineage>
</organism>
<dbReference type="EMBL" id="RCMV01006178">
    <property type="protein sequence ID" value="KAG3179335.1"/>
    <property type="molecule type" value="Genomic_DNA"/>
</dbReference>
<evidence type="ECO:0000313" key="2">
    <source>
        <dbReference type="EMBL" id="KAG3179335.1"/>
    </source>
</evidence>
<dbReference type="PANTHER" id="PTHR37049">
    <property type="entry name" value="PEPTIDASE S41 FAMILY PROTEIN"/>
    <property type="match status" value="1"/>
</dbReference>
<dbReference type="InterPro" id="IPR056186">
    <property type="entry name" value="PDZ_CPAF-rel"/>
</dbReference>
<accession>A0A8T1GS22</accession>
<reference evidence="2" key="1">
    <citation type="submission" date="2018-05" db="EMBL/GenBank/DDBJ databases">
        <title>Effector identification in a new, highly contiguous assembly of the strawberry crown rot pathogen Phytophthora cactorum.</title>
        <authorList>
            <person name="Armitage A.D."/>
            <person name="Nellist C.F."/>
            <person name="Bates H."/>
            <person name="Vickerstaff R.J."/>
            <person name="Harrison R.J."/>
        </authorList>
    </citation>
    <scope>NUCLEOTIDE SEQUENCE</scope>
    <source>
        <strain evidence="2">P421</strain>
    </source>
</reference>
<dbReference type="InterPro" id="IPR052766">
    <property type="entry name" value="S41A_metabolite_peptidase"/>
</dbReference>
<dbReference type="PANTHER" id="PTHR37049:SF4">
    <property type="entry name" value="RHODANESE DOMAIN-CONTAINING PROTEIN"/>
    <property type="match status" value="1"/>
</dbReference>
<sequence>MYVRRGLSIVPLSHNGTHVPEFFMELDVVRGNNHQLDYHPSAIAKIDGTPIAKWLENDALRNPSNYQDPDAQFNTMFSTVQRTAIGSVGAALLTQFEIPDSYTVHFRNGSELDITTSILFLPTADFNDVYSGE</sequence>
<dbReference type="AlphaFoldDB" id="A0A8T1GS22"/>
<feature type="non-terminal residue" evidence="2">
    <location>
        <position position="133"/>
    </location>
</feature>
<proteinExistence type="predicted"/>
<protein>
    <recommendedName>
        <fullName evidence="1">CPAF-like PDZ domain-containing protein</fullName>
    </recommendedName>
</protein>
<evidence type="ECO:0000259" key="1">
    <source>
        <dbReference type="Pfam" id="PF23658"/>
    </source>
</evidence>
<evidence type="ECO:0000313" key="3">
    <source>
        <dbReference type="Proteomes" id="UP000760860"/>
    </source>
</evidence>
<comment type="caution">
    <text evidence="2">The sequence shown here is derived from an EMBL/GenBank/DDBJ whole genome shotgun (WGS) entry which is preliminary data.</text>
</comment>